<reference evidence="9" key="1">
    <citation type="journal article" date="2023" name="Mol. Phylogenet. Evol.">
        <title>Genome-scale phylogeny and comparative genomics of the fungal order Sordariales.</title>
        <authorList>
            <person name="Hensen N."/>
            <person name="Bonometti L."/>
            <person name="Westerberg I."/>
            <person name="Brannstrom I.O."/>
            <person name="Guillou S."/>
            <person name="Cros-Aarteil S."/>
            <person name="Calhoun S."/>
            <person name="Haridas S."/>
            <person name="Kuo A."/>
            <person name="Mondo S."/>
            <person name="Pangilinan J."/>
            <person name="Riley R."/>
            <person name="LaButti K."/>
            <person name="Andreopoulos B."/>
            <person name="Lipzen A."/>
            <person name="Chen C."/>
            <person name="Yan M."/>
            <person name="Daum C."/>
            <person name="Ng V."/>
            <person name="Clum A."/>
            <person name="Steindorff A."/>
            <person name="Ohm R.A."/>
            <person name="Martin F."/>
            <person name="Silar P."/>
            <person name="Natvig D.O."/>
            <person name="Lalanne C."/>
            <person name="Gautier V."/>
            <person name="Ament-Velasquez S.L."/>
            <person name="Kruys A."/>
            <person name="Hutchinson M.I."/>
            <person name="Powell A.J."/>
            <person name="Barry K."/>
            <person name="Miller A.N."/>
            <person name="Grigoriev I.V."/>
            <person name="Debuchy R."/>
            <person name="Gladieux P."/>
            <person name="Hiltunen Thoren M."/>
            <person name="Johannesson H."/>
        </authorList>
    </citation>
    <scope>NUCLEOTIDE SEQUENCE</scope>
    <source>
        <strain evidence="9">CBS 757.83</strain>
    </source>
</reference>
<dbReference type="AlphaFoldDB" id="A0AAN6PVA0"/>
<keyword evidence="2 7" id="KW-0812">Transmembrane</keyword>
<dbReference type="PANTHER" id="PTHR33048:SF55">
    <property type="entry name" value="INTEGRAL MEMBRANE PROTEIN"/>
    <property type="match status" value="1"/>
</dbReference>
<evidence type="ECO:0000256" key="2">
    <source>
        <dbReference type="ARBA" id="ARBA00022692"/>
    </source>
</evidence>
<feature type="transmembrane region" description="Helical" evidence="7">
    <location>
        <begin position="169"/>
        <end position="190"/>
    </location>
</feature>
<dbReference type="InterPro" id="IPR049326">
    <property type="entry name" value="Rhodopsin_dom_fungi"/>
</dbReference>
<dbReference type="PANTHER" id="PTHR33048">
    <property type="entry name" value="PTH11-LIKE INTEGRAL MEMBRANE PROTEIN (AFU_ORTHOLOGUE AFUA_5G11245)"/>
    <property type="match status" value="1"/>
</dbReference>
<accession>A0AAN6PVA0</accession>
<dbReference type="GO" id="GO:0016020">
    <property type="term" value="C:membrane"/>
    <property type="evidence" value="ECO:0007669"/>
    <property type="project" value="UniProtKB-SubCell"/>
</dbReference>
<feature type="transmembrane region" description="Helical" evidence="7">
    <location>
        <begin position="280"/>
        <end position="300"/>
    </location>
</feature>
<feature type="transmembrane region" description="Helical" evidence="7">
    <location>
        <begin position="45"/>
        <end position="66"/>
    </location>
</feature>
<feature type="transmembrane region" description="Helical" evidence="7">
    <location>
        <begin position="123"/>
        <end position="148"/>
    </location>
</feature>
<proteinExistence type="inferred from homology"/>
<evidence type="ECO:0000256" key="5">
    <source>
        <dbReference type="ARBA" id="ARBA00038359"/>
    </source>
</evidence>
<evidence type="ECO:0000313" key="10">
    <source>
        <dbReference type="Proteomes" id="UP001305647"/>
    </source>
</evidence>
<comment type="similarity">
    <text evidence="5">Belongs to the SAT4 family.</text>
</comment>
<feature type="transmembrane region" description="Helical" evidence="7">
    <location>
        <begin position="202"/>
        <end position="226"/>
    </location>
</feature>
<evidence type="ECO:0000256" key="6">
    <source>
        <dbReference type="SAM" id="MobiDB-lite"/>
    </source>
</evidence>
<organism evidence="9 10">
    <name type="scientific">Parathielavia hyrcaniae</name>
    <dbReference type="NCBI Taxonomy" id="113614"/>
    <lineage>
        <taxon>Eukaryota</taxon>
        <taxon>Fungi</taxon>
        <taxon>Dikarya</taxon>
        <taxon>Ascomycota</taxon>
        <taxon>Pezizomycotina</taxon>
        <taxon>Sordariomycetes</taxon>
        <taxon>Sordariomycetidae</taxon>
        <taxon>Sordariales</taxon>
        <taxon>Chaetomiaceae</taxon>
        <taxon>Parathielavia</taxon>
    </lineage>
</organism>
<evidence type="ECO:0000313" key="9">
    <source>
        <dbReference type="EMBL" id="KAK4098418.1"/>
    </source>
</evidence>
<dbReference type="Proteomes" id="UP001305647">
    <property type="component" value="Unassembled WGS sequence"/>
</dbReference>
<keyword evidence="10" id="KW-1185">Reference proteome</keyword>
<name>A0AAN6PVA0_9PEZI</name>
<comment type="caution">
    <text evidence="9">The sequence shown here is derived from an EMBL/GenBank/DDBJ whole genome shotgun (WGS) entry which is preliminary data.</text>
</comment>
<dbReference type="InterPro" id="IPR052337">
    <property type="entry name" value="SAT4-like"/>
</dbReference>
<dbReference type="Pfam" id="PF20684">
    <property type="entry name" value="Fung_rhodopsin"/>
    <property type="match status" value="1"/>
</dbReference>
<evidence type="ECO:0000256" key="4">
    <source>
        <dbReference type="ARBA" id="ARBA00023136"/>
    </source>
</evidence>
<sequence>MAQLELISRGLLLARQAGNATVPPPVLPQQSLDLNSYPTTGLQQFGLFILVFFPVVSVLLVGLRVYDRAKTKTFGLDDGFIIVATLLAAAEGVFSYGMMRLQYLGVHVWQLPATPYDPQLGMILNYIVVMLYNPQLGLVKSSVLFFLLRLGGHHPVLRRLIHILNWSNIALLIAVLFASIFTCVPVHKYWDRSVPGVCNNESYQYLITSGLTVLTDILVLAIPVKIVIGLQIRRKLKIILISLLCSGIVVTIFSILRMRALYVLYYPPATPSADPTYDISFVYSTVECNLAIITATIPPLHGLMRRWFPRFFHVSSVSNSGYNNNYNRNGQGYGGGGGGGSSGAGIGLHTIGGSSMALKDLSSLKSPTSRSRGRTRLGSLSNSEEDMILGKEDRMITRTTSVKITFENGEEGGGREQPPSYQAKY</sequence>
<evidence type="ECO:0000256" key="7">
    <source>
        <dbReference type="SAM" id="Phobius"/>
    </source>
</evidence>
<evidence type="ECO:0000259" key="8">
    <source>
        <dbReference type="Pfam" id="PF20684"/>
    </source>
</evidence>
<feature type="transmembrane region" description="Helical" evidence="7">
    <location>
        <begin position="78"/>
        <end position="103"/>
    </location>
</feature>
<comment type="subcellular location">
    <subcellularLocation>
        <location evidence="1">Membrane</location>
        <topology evidence="1">Multi-pass membrane protein</topology>
    </subcellularLocation>
</comment>
<protein>
    <recommendedName>
        <fullName evidence="8">Rhodopsin domain-containing protein</fullName>
    </recommendedName>
</protein>
<evidence type="ECO:0000256" key="1">
    <source>
        <dbReference type="ARBA" id="ARBA00004141"/>
    </source>
</evidence>
<gene>
    <name evidence="9" type="ORF">N658DRAFT_432043</name>
</gene>
<evidence type="ECO:0000256" key="3">
    <source>
        <dbReference type="ARBA" id="ARBA00022989"/>
    </source>
</evidence>
<feature type="domain" description="Rhodopsin" evidence="8">
    <location>
        <begin position="63"/>
        <end position="306"/>
    </location>
</feature>
<feature type="region of interest" description="Disordered" evidence="6">
    <location>
        <begin position="362"/>
        <end position="425"/>
    </location>
</feature>
<reference evidence="9" key="2">
    <citation type="submission" date="2023-05" db="EMBL/GenBank/DDBJ databases">
        <authorList>
            <consortium name="Lawrence Berkeley National Laboratory"/>
            <person name="Steindorff A."/>
            <person name="Hensen N."/>
            <person name="Bonometti L."/>
            <person name="Westerberg I."/>
            <person name="Brannstrom I.O."/>
            <person name="Guillou S."/>
            <person name="Cros-Aarteil S."/>
            <person name="Calhoun S."/>
            <person name="Haridas S."/>
            <person name="Kuo A."/>
            <person name="Mondo S."/>
            <person name="Pangilinan J."/>
            <person name="Riley R."/>
            <person name="Labutti K."/>
            <person name="Andreopoulos B."/>
            <person name="Lipzen A."/>
            <person name="Chen C."/>
            <person name="Yanf M."/>
            <person name="Daum C."/>
            <person name="Ng V."/>
            <person name="Clum A."/>
            <person name="Ohm R."/>
            <person name="Martin F."/>
            <person name="Silar P."/>
            <person name="Natvig D."/>
            <person name="Lalanne C."/>
            <person name="Gautier V."/>
            <person name="Ament-Velasquez S.L."/>
            <person name="Kruys A."/>
            <person name="Hutchinson M.I."/>
            <person name="Powell A.J."/>
            <person name="Barry K."/>
            <person name="Miller A.N."/>
            <person name="Grigoriev I.V."/>
            <person name="Debuchy R."/>
            <person name="Gladieux P."/>
            <person name="Thoren M.H."/>
            <person name="Johannesson H."/>
        </authorList>
    </citation>
    <scope>NUCLEOTIDE SEQUENCE</scope>
    <source>
        <strain evidence="9">CBS 757.83</strain>
    </source>
</reference>
<keyword evidence="4 7" id="KW-0472">Membrane</keyword>
<feature type="transmembrane region" description="Helical" evidence="7">
    <location>
        <begin position="238"/>
        <end position="260"/>
    </location>
</feature>
<keyword evidence="3 7" id="KW-1133">Transmembrane helix</keyword>
<dbReference type="EMBL" id="MU863659">
    <property type="protein sequence ID" value="KAK4098418.1"/>
    <property type="molecule type" value="Genomic_DNA"/>
</dbReference>